<evidence type="ECO:0000313" key="3">
    <source>
        <dbReference type="Proteomes" id="UP001589818"/>
    </source>
</evidence>
<dbReference type="InterPro" id="IPR041698">
    <property type="entry name" value="Methyltransf_25"/>
</dbReference>
<dbReference type="Pfam" id="PF13649">
    <property type="entry name" value="Methyltransf_25"/>
    <property type="match status" value="1"/>
</dbReference>
<keyword evidence="2" id="KW-0808">Transferase</keyword>
<gene>
    <name evidence="2" type="ORF">ACFFJ8_22605</name>
</gene>
<name>A0ABV6JF11_9BACL</name>
<dbReference type="GO" id="GO:0032259">
    <property type="term" value="P:methylation"/>
    <property type="evidence" value="ECO:0007669"/>
    <property type="project" value="UniProtKB-KW"/>
</dbReference>
<proteinExistence type="predicted"/>
<protein>
    <submittedName>
        <fullName evidence="2">Class I SAM-dependent methyltransferase</fullName>
    </submittedName>
</protein>
<sequence>MTNSKALFLRKFLDQPKQVGSVLPSSGFLARSMIGAVPWHEVRSVAELGAGPGAITRYLMKAMNDGTHAFLFEKDPVMLAMLKQSYGGCICSANAEQLRRVIQQLGVSELDAVVSGLPFYNFSQPIRDQLLHQIECALKPGGRFVAFQYSLQMRKQLARRFVIEQVRVVPLNFPPAVVYVCGKKEDLR</sequence>
<dbReference type="Gene3D" id="3.40.50.150">
    <property type="entry name" value="Vaccinia Virus protein VP39"/>
    <property type="match status" value="1"/>
</dbReference>
<dbReference type="EMBL" id="JBHLVF010000040">
    <property type="protein sequence ID" value="MFC0394147.1"/>
    <property type="molecule type" value="Genomic_DNA"/>
</dbReference>
<comment type="caution">
    <text evidence="2">The sequence shown here is derived from an EMBL/GenBank/DDBJ whole genome shotgun (WGS) entry which is preliminary data.</text>
</comment>
<dbReference type="SUPFAM" id="SSF53335">
    <property type="entry name" value="S-adenosyl-L-methionine-dependent methyltransferases"/>
    <property type="match status" value="1"/>
</dbReference>
<dbReference type="RefSeq" id="WP_256555631.1">
    <property type="nucleotide sequence ID" value="NZ_JANHOF010000021.1"/>
</dbReference>
<feature type="domain" description="Methyltransferase" evidence="1">
    <location>
        <begin position="45"/>
        <end position="142"/>
    </location>
</feature>
<dbReference type="CDD" id="cd02440">
    <property type="entry name" value="AdoMet_MTases"/>
    <property type="match status" value="1"/>
</dbReference>
<keyword evidence="2" id="KW-0489">Methyltransferase</keyword>
<keyword evidence="3" id="KW-1185">Reference proteome</keyword>
<evidence type="ECO:0000259" key="1">
    <source>
        <dbReference type="Pfam" id="PF13649"/>
    </source>
</evidence>
<accession>A0ABV6JF11</accession>
<evidence type="ECO:0000313" key="2">
    <source>
        <dbReference type="EMBL" id="MFC0394147.1"/>
    </source>
</evidence>
<dbReference type="InterPro" id="IPR029063">
    <property type="entry name" value="SAM-dependent_MTases_sf"/>
</dbReference>
<organism evidence="2 3">
    <name type="scientific">Paenibacillus mendelii</name>
    <dbReference type="NCBI Taxonomy" id="206163"/>
    <lineage>
        <taxon>Bacteria</taxon>
        <taxon>Bacillati</taxon>
        <taxon>Bacillota</taxon>
        <taxon>Bacilli</taxon>
        <taxon>Bacillales</taxon>
        <taxon>Paenibacillaceae</taxon>
        <taxon>Paenibacillus</taxon>
    </lineage>
</organism>
<dbReference type="Proteomes" id="UP001589818">
    <property type="component" value="Unassembled WGS sequence"/>
</dbReference>
<reference evidence="2 3" key="1">
    <citation type="submission" date="2024-09" db="EMBL/GenBank/DDBJ databases">
        <authorList>
            <person name="Sun Q."/>
            <person name="Mori K."/>
        </authorList>
    </citation>
    <scope>NUCLEOTIDE SEQUENCE [LARGE SCALE GENOMIC DNA]</scope>
    <source>
        <strain evidence="2 3">CCM 4839</strain>
    </source>
</reference>
<dbReference type="GO" id="GO:0008168">
    <property type="term" value="F:methyltransferase activity"/>
    <property type="evidence" value="ECO:0007669"/>
    <property type="project" value="UniProtKB-KW"/>
</dbReference>